<dbReference type="PANTHER" id="PTHR34001">
    <property type="entry name" value="BLL7405 PROTEIN"/>
    <property type="match status" value="1"/>
</dbReference>
<evidence type="ECO:0000256" key="4">
    <source>
        <dbReference type="ARBA" id="ARBA00038306"/>
    </source>
</evidence>
<keyword evidence="3" id="KW-0472">Membrane</keyword>
<evidence type="ECO:0000313" key="8">
    <source>
        <dbReference type="Proteomes" id="UP000433652"/>
    </source>
</evidence>
<dbReference type="SUPFAM" id="SSF56925">
    <property type="entry name" value="OMPA-like"/>
    <property type="match status" value="1"/>
</dbReference>
<dbReference type="RefSeq" id="WP_159798155.1">
    <property type="nucleotide sequence ID" value="NZ_WTYM01000059.1"/>
</dbReference>
<proteinExistence type="inferred from homology"/>
<feature type="signal peptide" evidence="5">
    <location>
        <begin position="1"/>
        <end position="24"/>
    </location>
</feature>
<accession>A0A6I4T0Y5</accession>
<keyword evidence="8" id="KW-1185">Reference proteome</keyword>
<organism evidence="7 8">
    <name type="scientific">Croceibacterium salegens</name>
    <dbReference type="NCBI Taxonomy" id="1737568"/>
    <lineage>
        <taxon>Bacteria</taxon>
        <taxon>Pseudomonadati</taxon>
        <taxon>Pseudomonadota</taxon>
        <taxon>Alphaproteobacteria</taxon>
        <taxon>Sphingomonadales</taxon>
        <taxon>Erythrobacteraceae</taxon>
        <taxon>Croceibacterium</taxon>
    </lineage>
</organism>
<keyword evidence="2 5" id="KW-0732">Signal</keyword>
<reference evidence="7 8" key="1">
    <citation type="submission" date="2019-12" db="EMBL/GenBank/DDBJ databases">
        <title>Genomic-based taxomic classification of the family Erythrobacteraceae.</title>
        <authorList>
            <person name="Xu L."/>
        </authorList>
    </citation>
    <scope>NUCLEOTIDE SEQUENCE [LARGE SCALE GENOMIC DNA]</scope>
    <source>
        <strain evidence="7 8">MCCC 1K01500</strain>
    </source>
</reference>
<dbReference type="InterPro" id="IPR011250">
    <property type="entry name" value="OMP/PagP_B-barrel"/>
</dbReference>
<dbReference type="Proteomes" id="UP000433652">
    <property type="component" value="Unassembled WGS sequence"/>
</dbReference>
<dbReference type="EMBL" id="WTYM01000059">
    <property type="protein sequence ID" value="MXO61259.1"/>
    <property type="molecule type" value="Genomic_DNA"/>
</dbReference>
<dbReference type="OrthoDB" id="8222426at2"/>
<evidence type="ECO:0000259" key="6">
    <source>
        <dbReference type="Pfam" id="PF13505"/>
    </source>
</evidence>
<dbReference type="Gene3D" id="2.40.160.20">
    <property type="match status" value="1"/>
</dbReference>
<feature type="chain" id="PRO_5026065737" evidence="5">
    <location>
        <begin position="25"/>
        <end position="201"/>
    </location>
</feature>
<evidence type="ECO:0000313" key="7">
    <source>
        <dbReference type="EMBL" id="MXO61259.1"/>
    </source>
</evidence>
<gene>
    <name evidence="7" type="ORF">GRI89_17075</name>
</gene>
<comment type="caution">
    <text evidence="7">The sequence shown here is derived from an EMBL/GenBank/DDBJ whole genome shotgun (WGS) entry which is preliminary data.</text>
</comment>
<comment type="similarity">
    <text evidence="4">Belongs to the Omp25/RopB family.</text>
</comment>
<evidence type="ECO:0000256" key="3">
    <source>
        <dbReference type="ARBA" id="ARBA00023136"/>
    </source>
</evidence>
<feature type="domain" description="Outer membrane protein beta-barrel" evidence="6">
    <location>
        <begin position="13"/>
        <end position="196"/>
    </location>
</feature>
<protein>
    <submittedName>
        <fullName evidence="7">Outer membrane beta-barrel protein</fullName>
    </submittedName>
</protein>
<dbReference type="Pfam" id="PF13505">
    <property type="entry name" value="OMP_b-brl"/>
    <property type="match status" value="1"/>
</dbReference>
<dbReference type="GO" id="GO:0016020">
    <property type="term" value="C:membrane"/>
    <property type="evidence" value="ECO:0007669"/>
    <property type="project" value="UniProtKB-SubCell"/>
</dbReference>
<sequence>MKKTALAASIVAAFTFSGAAPAYAQDDKAFTGPWAGAVVGYDTFTSGDDTDDSEDGVTYGIALGYDVNLGGVVLGVEGELADSSVSASATDVLQDDDMLTLSAGRDLYAGIRVGVPVSETMLLFAKAGYSNQRFAATYELDDEVESMGENLDGYRIGGGLEFDFGQPFARIEYRYSDYGAFSATDIETSRHQVMVTAGLRF</sequence>
<dbReference type="AlphaFoldDB" id="A0A6I4T0Y5"/>
<dbReference type="PANTHER" id="PTHR34001:SF3">
    <property type="entry name" value="BLL7405 PROTEIN"/>
    <property type="match status" value="1"/>
</dbReference>
<dbReference type="InterPro" id="IPR051692">
    <property type="entry name" value="OMP-like"/>
</dbReference>
<comment type="subcellular location">
    <subcellularLocation>
        <location evidence="1">Membrane</location>
    </subcellularLocation>
</comment>
<dbReference type="InterPro" id="IPR027385">
    <property type="entry name" value="Beta-barrel_OMP"/>
</dbReference>
<name>A0A6I4T0Y5_9SPHN</name>
<evidence type="ECO:0000256" key="2">
    <source>
        <dbReference type="ARBA" id="ARBA00022729"/>
    </source>
</evidence>
<evidence type="ECO:0000256" key="1">
    <source>
        <dbReference type="ARBA" id="ARBA00004370"/>
    </source>
</evidence>
<evidence type="ECO:0000256" key="5">
    <source>
        <dbReference type="SAM" id="SignalP"/>
    </source>
</evidence>